<evidence type="ECO:0000256" key="1">
    <source>
        <dbReference type="ARBA" id="ARBA00022898"/>
    </source>
</evidence>
<feature type="non-terminal residue" evidence="2">
    <location>
        <position position="1"/>
    </location>
</feature>
<dbReference type="PANTHER" id="PTHR30244:SF36">
    <property type="entry name" value="3-OXO-GLUCOSE-6-PHOSPHATE:GLUTAMATE AMINOTRANSFERASE"/>
    <property type="match status" value="1"/>
</dbReference>
<organism evidence="2">
    <name type="scientific">marine metagenome</name>
    <dbReference type="NCBI Taxonomy" id="408172"/>
    <lineage>
        <taxon>unclassified sequences</taxon>
        <taxon>metagenomes</taxon>
        <taxon>ecological metagenomes</taxon>
    </lineage>
</organism>
<evidence type="ECO:0000313" key="2">
    <source>
        <dbReference type="EMBL" id="SVE12422.1"/>
    </source>
</evidence>
<gene>
    <name evidence="2" type="ORF">METZ01_LOCUS465276</name>
</gene>
<dbReference type="AlphaFoldDB" id="A0A383AXJ0"/>
<name>A0A383AXJ0_9ZZZZ</name>
<dbReference type="PANTHER" id="PTHR30244">
    <property type="entry name" value="TRANSAMINASE"/>
    <property type="match status" value="1"/>
</dbReference>
<protein>
    <recommendedName>
        <fullName evidence="3">Aminotransferase class V domain-containing protein</fullName>
    </recommendedName>
</protein>
<dbReference type="GO" id="GO:0030170">
    <property type="term" value="F:pyridoxal phosphate binding"/>
    <property type="evidence" value="ECO:0007669"/>
    <property type="project" value="TreeGrafter"/>
</dbReference>
<evidence type="ECO:0008006" key="3">
    <source>
        <dbReference type="Google" id="ProtNLM"/>
    </source>
</evidence>
<sequence length="248" mass="27960">KKFIKTNHCVGVNTGTSALHLSLRAFDIGPGDEVITVSMTFIATIMAISYTGAKPVFVDIDEFTQTINPNLIEVKITNRTKAILLVHLYGQCAEMDKIIKIARKHNLFVIEDSSQAHGAKYKNLNAGSIGDIGTFSFYPGKNLGACGEGGAITTNNKKIFKKIRDLRNWSQPIRYKHTDISYNYRMDGIQASSLIVKVKYLNEWTKKRRSIAKLYQNEIDTKKIKVSFEGSNRFHVYHVFSVFSNKSK</sequence>
<dbReference type="GO" id="GO:0008483">
    <property type="term" value="F:transaminase activity"/>
    <property type="evidence" value="ECO:0007669"/>
    <property type="project" value="TreeGrafter"/>
</dbReference>
<dbReference type="InterPro" id="IPR015421">
    <property type="entry name" value="PyrdxlP-dep_Trfase_major"/>
</dbReference>
<accession>A0A383AXJ0</accession>
<proteinExistence type="predicted"/>
<dbReference type="Pfam" id="PF01041">
    <property type="entry name" value="DegT_DnrJ_EryC1"/>
    <property type="match status" value="1"/>
</dbReference>
<feature type="non-terminal residue" evidence="2">
    <location>
        <position position="248"/>
    </location>
</feature>
<reference evidence="2" key="1">
    <citation type="submission" date="2018-05" db="EMBL/GenBank/DDBJ databases">
        <authorList>
            <person name="Lanie J.A."/>
            <person name="Ng W.-L."/>
            <person name="Kazmierczak K.M."/>
            <person name="Andrzejewski T.M."/>
            <person name="Davidsen T.M."/>
            <person name="Wayne K.J."/>
            <person name="Tettelin H."/>
            <person name="Glass J.I."/>
            <person name="Rusch D."/>
            <person name="Podicherti R."/>
            <person name="Tsui H.-C.T."/>
            <person name="Winkler M.E."/>
        </authorList>
    </citation>
    <scope>NUCLEOTIDE SEQUENCE</scope>
</reference>
<dbReference type="Gene3D" id="3.40.640.10">
    <property type="entry name" value="Type I PLP-dependent aspartate aminotransferase-like (Major domain)"/>
    <property type="match status" value="1"/>
</dbReference>
<dbReference type="SUPFAM" id="SSF53383">
    <property type="entry name" value="PLP-dependent transferases"/>
    <property type="match status" value="1"/>
</dbReference>
<dbReference type="InterPro" id="IPR015424">
    <property type="entry name" value="PyrdxlP-dep_Trfase"/>
</dbReference>
<dbReference type="CDD" id="cd00616">
    <property type="entry name" value="AHBA_syn"/>
    <property type="match status" value="1"/>
</dbReference>
<dbReference type="EMBL" id="UINC01195724">
    <property type="protein sequence ID" value="SVE12422.1"/>
    <property type="molecule type" value="Genomic_DNA"/>
</dbReference>
<keyword evidence="1" id="KW-0663">Pyridoxal phosphate</keyword>
<dbReference type="InterPro" id="IPR000653">
    <property type="entry name" value="DegT/StrS_aminotransferase"/>
</dbReference>
<dbReference type="GO" id="GO:0000271">
    <property type="term" value="P:polysaccharide biosynthetic process"/>
    <property type="evidence" value="ECO:0007669"/>
    <property type="project" value="TreeGrafter"/>
</dbReference>